<evidence type="ECO:0000313" key="10">
    <source>
        <dbReference type="EMBL" id="RDV82466.1"/>
    </source>
</evidence>
<dbReference type="GO" id="GO:0000921">
    <property type="term" value="P:septin ring assembly"/>
    <property type="evidence" value="ECO:0007669"/>
    <property type="project" value="TreeGrafter"/>
</dbReference>
<dbReference type="GO" id="GO:0030428">
    <property type="term" value="C:cell septum"/>
    <property type="evidence" value="ECO:0007669"/>
    <property type="project" value="TreeGrafter"/>
</dbReference>
<dbReference type="AlphaFoldDB" id="A0A3D8P2H1"/>
<dbReference type="InterPro" id="IPR007838">
    <property type="entry name" value="Cell_div_ZapA-like"/>
</dbReference>
<comment type="subcellular location">
    <subcellularLocation>
        <location evidence="1">Cytoplasm</location>
    </subcellularLocation>
</comment>
<gene>
    <name evidence="10" type="ORF">DXX99_07650</name>
</gene>
<keyword evidence="11" id="KW-1185">Reference proteome</keyword>
<protein>
    <recommendedName>
        <fullName evidence="2">Cell division protein ZapA</fullName>
    </recommendedName>
    <alternativeName>
        <fullName evidence="9">Z ring-associated protein ZapA</fullName>
    </alternativeName>
</protein>
<dbReference type="GO" id="GO:0000917">
    <property type="term" value="P:division septum assembly"/>
    <property type="evidence" value="ECO:0007669"/>
    <property type="project" value="UniProtKB-KW"/>
</dbReference>
<dbReference type="Gene3D" id="6.10.250.790">
    <property type="match status" value="1"/>
</dbReference>
<keyword evidence="4 10" id="KW-0132">Cell division</keyword>
<dbReference type="GO" id="GO:0043093">
    <property type="term" value="P:FtsZ-dependent cytokinesis"/>
    <property type="evidence" value="ECO:0007669"/>
    <property type="project" value="TreeGrafter"/>
</dbReference>
<dbReference type="SUPFAM" id="SSF102829">
    <property type="entry name" value="Cell division protein ZapA-like"/>
    <property type="match status" value="1"/>
</dbReference>
<proteinExistence type="predicted"/>
<dbReference type="PANTHER" id="PTHR34981:SF1">
    <property type="entry name" value="CELL DIVISION PROTEIN ZAPA"/>
    <property type="match status" value="1"/>
</dbReference>
<comment type="caution">
    <text evidence="10">The sequence shown here is derived from an EMBL/GenBank/DDBJ whole genome shotgun (WGS) entry which is preliminary data.</text>
</comment>
<evidence type="ECO:0000256" key="9">
    <source>
        <dbReference type="ARBA" id="ARBA00033158"/>
    </source>
</evidence>
<dbReference type="Pfam" id="PF05164">
    <property type="entry name" value="ZapA"/>
    <property type="match status" value="1"/>
</dbReference>
<dbReference type="RefSeq" id="WP_115792909.1">
    <property type="nucleotide sequence ID" value="NZ_QSLN01000010.1"/>
</dbReference>
<dbReference type="GO" id="GO:0005829">
    <property type="term" value="C:cytosol"/>
    <property type="evidence" value="ECO:0007669"/>
    <property type="project" value="TreeGrafter"/>
</dbReference>
<dbReference type="OrthoDB" id="9808604at2"/>
<dbReference type="InterPro" id="IPR053712">
    <property type="entry name" value="Bac_CellDiv_Activator"/>
</dbReference>
<comment type="subunit">
    <text evidence="8">Homodimer. Interacts with FtsZ.</text>
</comment>
<reference evidence="10 11" key="1">
    <citation type="submission" date="2018-08" db="EMBL/GenBank/DDBJ databases">
        <title>Form III RuBisCO-mediated autotrophy in Thermodesulfobium bacteria.</title>
        <authorList>
            <person name="Toshchakov S.V."/>
            <person name="Kublanov I.V."/>
            <person name="Frolov E."/>
            <person name="Bonch-Osmolovskaya E.A."/>
            <person name="Tourova T.P."/>
            <person name="Chernych N.A."/>
            <person name="Lebedinsky A.V."/>
        </authorList>
    </citation>
    <scope>NUCLEOTIDE SEQUENCE [LARGE SCALE GENOMIC DNA]</scope>
    <source>
        <strain evidence="10 11">SR</strain>
    </source>
</reference>
<dbReference type="InterPro" id="IPR036192">
    <property type="entry name" value="Cell_div_ZapA-like_sf"/>
</dbReference>
<organism evidence="10 11">
    <name type="scientific">Ammonifex thiophilus</name>
    <dbReference type="NCBI Taxonomy" id="444093"/>
    <lineage>
        <taxon>Bacteria</taxon>
        <taxon>Bacillati</taxon>
        <taxon>Bacillota</taxon>
        <taxon>Clostridia</taxon>
        <taxon>Thermoanaerobacterales</taxon>
        <taxon>Thermoanaerobacteraceae</taxon>
        <taxon>Ammonifex</taxon>
    </lineage>
</organism>
<name>A0A3D8P2H1_9THEO</name>
<keyword evidence="6" id="KW-0131">Cell cycle</keyword>
<accession>A0A3D8P2H1</accession>
<evidence type="ECO:0000256" key="2">
    <source>
        <dbReference type="ARBA" id="ARBA00015195"/>
    </source>
</evidence>
<evidence type="ECO:0000256" key="3">
    <source>
        <dbReference type="ARBA" id="ARBA00022490"/>
    </source>
</evidence>
<evidence type="ECO:0000256" key="1">
    <source>
        <dbReference type="ARBA" id="ARBA00004496"/>
    </source>
</evidence>
<evidence type="ECO:0000256" key="6">
    <source>
        <dbReference type="ARBA" id="ARBA00023306"/>
    </source>
</evidence>
<comment type="function">
    <text evidence="7">Activator of cell division through the inhibition of FtsZ GTPase activity, therefore promoting FtsZ assembly into bundles of protofilaments necessary for the formation of the division Z ring. It is recruited early at mid-cell but it is not essential for cell division.</text>
</comment>
<evidence type="ECO:0000313" key="11">
    <source>
        <dbReference type="Proteomes" id="UP000256329"/>
    </source>
</evidence>
<keyword evidence="5" id="KW-0717">Septation</keyword>
<keyword evidence="3" id="KW-0963">Cytoplasm</keyword>
<evidence type="ECO:0000256" key="5">
    <source>
        <dbReference type="ARBA" id="ARBA00023210"/>
    </source>
</evidence>
<evidence type="ECO:0000256" key="8">
    <source>
        <dbReference type="ARBA" id="ARBA00026068"/>
    </source>
</evidence>
<dbReference type="GO" id="GO:0032153">
    <property type="term" value="C:cell division site"/>
    <property type="evidence" value="ECO:0007669"/>
    <property type="project" value="TreeGrafter"/>
</dbReference>
<evidence type="ECO:0000256" key="7">
    <source>
        <dbReference type="ARBA" id="ARBA00024910"/>
    </source>
</evidence>
<evidence type="ECO:0000256" key="4">
    <source>
        <dbReference type="ARBA" id="ARBA00022618"/>
    </source>
</evidence>
<dbReference type="EMBL" id="QSLN01000010">
    <property type="protein sequence ID" value="RDV82466.1"/>
    <property type="molecule type" value="Genomic_DNA"/>
</dbReference>
<dbReference type="PANTHER" id="PTHR34981">
    <property type="entry name" value="CELL DIVISION PROTEIN ZAPA"/>
    <property type="match status" value="1"/>
</dbReference>
<sequence>MSEKNRVEVEIAGEPYVLVSEEPVEHVQKVAQLVHEKIREMRRRNPRLPLNRAVILAALNIANEYLKLKESYDSLVRMIEKEGGQ</sequence>
<dbReference type="Proteomes" id="UP000256329">
    <property type="component" value="Unassembled WGS sequence"/>
</dbReference>